<evidence type="ECO:0000313" key="1">
    <source>
        <dbReference type="EMBL" id="CAC5417245.1"/>
    </source>
</evidence>
<sequence>MIMAFKYYLIDYDDRSSADITLNMIMEPRKADYTVGENVLARYPSYGDVHKGTVVAIDGKVLVRIFRRDIYISNNYFYVGYLISNIAFQTWRENETDELLQPIVPLTKKLEATSHHSTQQHEHGFMVRSREIIWYIIKMDPVMKMVEKYHITLKRKANTIRPTDISIVSQSGTPIYERWCRAFLEIGFSSQVRTNNGVESLNGLDS</sequence>
<evidence type="ECO:0000313" key="2">
    <source>
        <dbReference type="Proteomes" id="UP000507470"/>
    </source>
</evidence>
<dbReference type="AlphaFoldDB" id="A0A6J8ECB8"/>
<reference evidence="1 2" key="1">
    <citation type="submission" date="2020-06" db="EMBL/GenBank/DDBJ databases">
        <authorList>
            <person name="Li R."/>
            <person name="Bekaert M."/>
        </authorList>
    </citation>
    <scope>NUCLEOTIDE SEQUENCE [LARGE SCALE GENOMIC DNA]</scope>
    <source>
        <strain evidence="2">wild</strain>
    </source>
</reference>
<name>A0A6J8ECB8_MYTCO</name>
<dbReference type="Proteomes" id="UP000507470">
    <property type="component" value="Unassembled WGS sequence"/>
</dbReference>
<gene>
    <name evidence="1" type="ORF">MCOR_49778</name>
</gene>
<organism evidence="1 2">
    <name type="scientific">Mytilus coruscus</name>
    <name type="common">Sea mussel</name>
    <dbReference type="NCBI Taxonomy" id="42192"/>
    <lineage>
        <taxon>Eukaryota</taxon>
        <taxon>Metazoa</taxon>
        <taxon>Spiralia</taxon>
        <taxon>Lophotrochozoa</taxon>
        <taxon>Mollusca</taxon>
        <taxon>Bivalvia</taxon>
        <taxon>Autobranchia</taxon>
        <taxon>Pteriomorphia</taxon>
        <taxon>Mytilida</taxon>
        <taxon>Mytiloidea</taxon>
        <taxon>Mytilidae</taxon>
        <taxon>Mytilinae</taxon>
        <taxon>Mytilus</taxon>
    </lineage>
</organism>
<accession>A0A6J8ECB8</accession>
<keyword evidence="2" id="KW-1185">Reference proteome</keyword>
<proteinExistence type="predicted"/>
<protein>
    <submittedName>
        <fullName evidence="1">Uncharacterized protein</fullName>
    </submittedName>
</protein>
<dbReference type="EMBL" id="CACVKT020008733">
    <property type="protein sequence ID" value="CAC5417245.1"/>
    <property type="molecule type" value="Genomic_DNA"/>
</dbReference>